<dbReference type="InterPro" id="IPR052778">
    <property type="entry name" value="Centrosome-WD_assoc"/>
</dbReference>
<gene>
    <name evidence="1" type="ORF">CYLTODRAFT_419234</name>
</gene>
<dbReference type="EMBL" id="KN880460">
    <property type="protein sequence ID" value="KIY70948.1"/>
    <property type="molecule type" value="Genomic_DNA"/>
</dbReference>
<dbReference type="InterPro" id="IPR001680">
    <property type="entry name" value="WD40_rpt"/>
</dbReference>
<keyword evidence="2" id="KW-1185">Reference proteome</keyword>
<proteinExistence type="predicted"/>
<dbReference type="GO" id="GO:1990811">
    <property type="term" value="C:MWP complex"/>
    <property type="evidence" value="ECO:0007669"/>
    <property type="project" value="TreeGrafter"/>
</dbReference>
<dbReference type="GO" id="GO:1990810">
    <property type="term" value="P:microtubule anchoring at mitotic spindle pole body"/>
    <property type="evidence" value="ECO:0007669"/>
    <property type="project" value="TreeGrafter"/>
</dbReference>
<organism evidence="1 2">
    <name type="scientific">Cylindrobasidium torrendii FP15055 ss-10</name>
    <dbReference type="NCBI Taxonomy" id="1314674"/>
    <lineage>
        <taxon>Eukaryota</taxon>
        <taxon>Fungi</taxon>
        <taxon>Dikarya</taxon>
        <taxon>Basidiomycota</taxon>
        <taxon>Agaricomycotina</taxon>
        <taxon>Agaricomycetes</taxon>
        <taxon>Agaricomycetidae</taxon>
        <taxon>Agaricales</taxon>
        <taxon>Marasmiineae</taxon>
        <taxon>Physalacriaceae</taxon>
        <taxon>Cylindrobasidium</taxon>
    </lineage>
</organism>
<reference evidence="1 2" key="1">
    <citation type="journal article" date="2015" name="Fungal Genet. Biol.">
        <title>Evolution of novel wood decay mechanisms in Agaricales revealed by the genome sequences of Fistulina hepatica and Cylindrobasidium torrendii.</title>
        <authorList>
            <person name="Floudas D."/>
            <person name="Held B.W."/>
            <person name="Riley R."/>
            <person name="Nagy L.G."/>
            <person name="Koehler G."/>
            <person name="Ransdell A.S."/>
            <person name="Younus H."/>
            <person name="Chow J."/>
            <person name="Chiniquy J."/>
            <person name="Lipzen A."/>
            <person name="Tritt A."/>
            <person name="Sun H."/>
            <person name="Haridas S."/>
            <person name="LaButti K."/>
            <person name="Ohm R.A."/>
            <person name="Kues U."/>
            <person name="Blanchette R.A."/>
            <person name="Grigoriev I.V."/>
            <person name="Minto R.E."/>
            <person name="Hibbett D.S."/>
        </authorList>
    </citation>
    <scope>NUCLEOTIDE SEQUENCE [LARGE SCALE GENOMIC DNA]</scope>
    <source>
        <strain evidence="1 2">FP15055 ss-10</strain>
    </source>
</reference>
<dbReference type="Proteomes" id="UP000054007">
    <property type="component" value="Unassembled WGS sequence"/>
</dbReference>
<dbReference type="SUPFAM" id="SSF82171">
    <property type="entry name" value="DPP6 N-terminal domain-like"/>
    <property type="match status" value="1"/>
</dbReference>
<dbReference type="PANTHER" id="PTHR16220">
    <property type="entry name" value="WD REPEAT PROTEIN 8-RELATED"/>
    <property type="match status" value="1"/>
</dbReference>
<evidence type="ECO:0000313" key="2">
    <source>
        <dbReference type="Proteomes" id="UP000054007"/>
    </source>
</evidence>
<dbReference type="AlphaFoldDB" id="A0A0D7BK82"/>
<name>A0A0D7BK82_9AGAR</name>
<dbReference type="SMART" id="SM00320">
    <property type="entry name" value="WD40"/>
    <property type="match status" value="3"/>
</dbReference>
<sequence>MDFTEIYKQTNSLVSFSPGGHFILAAVQDRIVIRRTDSCQIARTVLLDATPSPTQAFLQKTTPETRISHAAWSSDSECFLAACAKKGFVRVYKLYDEEWDARIDAGAEGLVKAEWSPDGRYILCFSEWGLRVTIWSLVSGKATYIQFPVHPDRGYAFRADGRYFLLAERHKSKDTLGIYDAHHEYQLVRQFPLPTASLASLSLSPTGANLAIWEGILEYKLHVLTPTGTHLKTFTPEPEPGLGIRTVCWHPTGSFLLVGGWDDRIHVLDSLSWSCILTLELSSRIPSGVNVWREPANWLERTEGRGFLSYERLQSPYTLLLNRVDHTKPHPKCGIVQIEFNSIGSLLMVRYETSSSAVHIYDFPSPSTSFNPRLRSILLHDRPVRNVRWNPARKGSLAICCGAAAIYTWSDEWVGEGGVEEEVAECVGVPADKFETYDIKWASDGKGLILLDKDAFCCAFEVEDE</sequence>
<dbReference type="GO" id="GO:0005815">
    <property type="term" value="C:microtubule organizing center"/>
    <property type="evidence" value="ECO:0007669"/>
    <property type="project" value="TreeGrafter"/>
</dbReference>
<evidence type="ECO:0000313" key="1">
    <source>
        <dbReference type="EMBL" id="KIY70948.1"/>
    </source>
</evidence>
<dbReference type="InterPro" id="IPR015943">
    <property type="entry name" value="WD40/YVTN_repeat-like_dom_sf"/>
</dbReference>
<dbReference type="Gene3D" id="2.130.10.10">
    <property type="entry name" value="YVTN repeat-like/Quinoprotein amine dehydrogenase"/>
    <property type="match status" value="2"/>
</dbReference>
<dbReference type="Pfam" id="PF00400">
    <property type="entry name" value="WD40"/>
    <property type="match status" value="1"/>
</dbReference>
<protein>
    <submittedName>
        <fullName evidence="1">WD40 repeat-like protein</fullName>
    </submittedName>
</protein>
<dbReference type="STRING" id="1314674.A0A0D7BK82"/>
<dbReference type="PANTHER" id="PTHR16220:SF0">
    <property type="entry name" value="WD REPEAT-CONTAINING PROTEIN WRAP73"/>
    <property type="match status" value="1"/>
</dbReference>
<accession>A0A0D7BK82</accession>
<dbReference type="OrthoDB" id="308690at2759"/>